<dbReference type="Proteomes" id="UP001322664">
    <property type="component" value="Chromosome"/>
</dbReference>
<sequence>MASFYEELNKKNSLSDEKENIQSRMNIDKWIFRLLLLIIGVAPLIVMAHIEQVTSPLISNVGVLGSGTKGELFTHFKSLFVLVITIVSGVLLLSKIFFMGGTIYKTKLNYVLGILVVTIVISTITSPTINIALNGLYNRSDGAISWLCYVALIFIALNIKYPKNAVTYITYAFIPFTIINFVIVVLNFTNNDLLQHNWAKKMVSMFLPSGSGISEGSYLLGTLNHGNYMSGMFAIMAAMFLTKGLIDQKVSIKILNFVMAVISILIVLMSLSTSGFLTIVVMLPFILWIAFKNEKRVGALVQVIGFIIIASVSIHVLAEQNSKVWDESVGFFVSNNPYKEEAVSFNNELFSLSKRVYAADATFELPAPAGSGVGAGSGRIYIWTYILDLVKDRPIFGYGLDTLMYNFPHYNEDARANLETESVIVDKPHNMYLGVLYGTGIIGFATFLVLIVFVVIQSLKKVFDGRNSDTVLVVAILAFLCQAMFNDTLAGVAAPMMILIGMILVNVKKIDNKIS</sequence>
<evidence type="ECO:0000256" key="4">
    <source>
        <dbReference type="ARBA" id="ARBA00023136"/>
    </source>
</evidence>
<dbReference type="RefSeq" id="WP_319837226.1">
    <property type="nucleotide sequence ID" value="NZ_CP137624.1"/>
</dbReference>
<dbReference type="InterPro" id="IPR007016">
    <property type="entry name" value="O-antigen_ligase-rel_domated"/>
</dbReference>
<feature type="transmembrane region" description="Helical" evidence="5">
    <location>
        <begin position="298"/>
        <end position="318"/>
    </location>
</feature>
<gene>
    <name evidence="7" type="ORF">R6U77_01960</name>
</gene>
<proteinExistence type="predicted"/>
<keyword evidence="3 5" id="KW-1133">Transmembrane helix</keyword>
<dbReference type="GO" id="GO:0016874">
    <property type="term" value="F:ligase activity"/>
    <property type="evidence" value="ECO:0007669"/>
    <property type="project" value="UniProtKB-KW"/>
</dbReference>
<keyword evidence="7" id="KW-0436">Ligase</keyword>
<keyword evidence="8" id="KW-1185">Reference proteome</keyword>
<dbReference type="InterPro" id="IPR051533">
    <property type="entry name" value="WaaL-like"/>
</dbReference>
<evidence type="ECO:0000256" key="3">
    <source>
        <dbReference type="ARBA" id="ARBA00022989"/>
    </source>
</evidence>
<dbReference type="PANTHER" id="PTHR37422:SF17">
    <property type="entry name" value="O-ANTIGEN LIGASE"/>
    <property type="match status" value="1"/>
</dbReference>
<dbReference type="PANTHER" id="PTHR37422">
    <property type="entry name" value="TEICHURONIC ACID BIOSYNTHESIS PROTEIN TUAE"/>
    <property type="match status" value="1"/>
</dbReference>
<name>A0ABZ0RZR3_9BACI</name>
<feature type="transmembrane region" description="Helical" evidence="5">
    <location>
        <begin position="253"/>
        <end position="269"/>
    </location>
</feature>
<feature type="transmembrane region" description="Helical" evidence="5">
    <location>
        <begin position="143"/>
        <end position="161"/>
    </location>
</feature>
<feature type="transmembrane region" description="Helical" evidence="5">
    <location>
        <begin position="168"/>
        <end position="188"/>
    </location>
</feature>
<comment type="subcellular location">
    <subcellularLocation>
        <location evidence="1">Membrane</location>
        <topology evidence="1">Multi-pass membrane protein</topology>
    </subcellularLocation>
</comment>
<evidence type="ECO:0000256" key="1">
    <source>
        <dbReference type="ARBA" id="ARBA00004141"/>
    </source>
</evidence>
<evidence type="ECO:0000313" key="7">
    <source>
        <dbReference type="EMBL" id="WPK12484.1"/>
    </source>
</evidence>
<dbReference type="Pfam" id="PF04932">
    <property type="entry name" value="Wzy_C"/>
    <property type="match status" value="1"/>
</dbReference>
<feature type="domain" description="O-antigen ligase-related" evidence="6">
    <location>
        <begin position="259"/>
        <end position="448"/>
    </location>
</feature>
<feature type="transmembrane region" description="Helical" evidence="5">
    <location>
        <begin position="228"/>
        <end position="246"/>
    </location>
</feature>
<feature type="transmembrane region" description="Helical" evidence="5">
    <location>
        <begin position="79"/>
        <end position="98"/>
    </location>
</feature>
<evidence type="ECO:0000259" key="6">
    <source>
        <dbReference type="Pfam" id="PF04932"/>
    </source>
</evidence>
<feature type="transmembrane region" description="Helical" evidence="5">
    <location>
        <begin position="30"/>
        <end position="50"/>
    </location>
</feature>
<feature type="transmembrane region" description="Helical" evidence="5">
    <location>
        <begin position="435"/>
        <end position="456"/>
    </location>
</feature>
<evidence type="ECO:0000313" key="8">
    <source>
        <dbReference type="Proteomes" id="UP001322664"/>
    </source>
</evidence>
<evidence type="ECO:0000256" key="2">
    <source>
        <dbReference type="ARBA" id="ARBA00022692"/>
    </source>
</evidence>
<feature type="transmembrane region" description="Helical" evidence="5">
    <location>
        <begin position="110"/>
        <end position="137"/>
    </location>
</feature>
<evidence type="ECO:0000256" key="5">
    <source>
        <dbReference type="SAM" id="Phobius"/>
    </source>
</evidence>
<organism evidence="7 8">
    <name type="scientific">Lysinibacillus louembei</name>
    <dbReference type="NCBI Taxonomy" id="1470088"/>
    <lineage>
        <taxon>Bacteria</taxon>
        <taxon>Bacillati</taxon>
        <taxon>Bacillota</taxon>
        <taxon>Bacilli</taxon>
        <taxon>Bacillales</taxon>
        <taxon>Bacillaceae</taxon>
        <taxon>Lysinibacillus</taxon>
    </lineage>
</organism>
<feature type="transmembrane region" description="Helical" evidence="5">
    <location>
        <begin position="491"/>
        <end position="507"/>
    </location>
</feature>
<protein>
    <submittedName>
        <fullName evidence="7">O-antigen ligase family protein</fullName>
    </submittedName>
</protein>
<keyword evidence="2 5" id="KW-0812">Transmembrane</keyword>
<reference evidence="7 8" key="1">
    <citation type="submission" date="2023-09" db="EMBL/GenBank/DDBJ databases">
        <authorList>
            <person name="Page C.A."/>
            <person name="Perez-Diaz I.M."/>
        </authorList>
    </citation>
    <scope>NUCLEOTIDE SEQUENCE [LARGE SCALE GENOMIC DNA]</scope>
    <source>
        <strain evidence="7 8">Ll15</strain>
    </source>
</reference>
<accession>A0ABZ0RZR3</accession>
<dbReference type="EMBL" id="CP137624">
    <property type="protein sequence ID" value="WPK12484.1"/>
    <property type="molecule type" value="Genomic_DNA"/>
</dbReference>
<keyword evidence="4 5" id="KW-0472">Membrane</keyword>